<evidence type="ECO:0000313" key="2">
    <source>
        <dbReference type="EMBL" id="GIL83567.1"/>
    </source>
</evidence>
<reference evidence="3" key="1">
    <citation type="journal article" date="2021" name="Proc. Natl. Acad. Sci. U.S.A.">
        <title>Three genomes in the algal genus Volvox reveal the fate of a haploid sex-determining region after a transition to homothallism.</title>
        <authorList>
            <person name="Yamamoto K."/>
            <person name="Hamaji T."/>
            <person name="Kawai-Toyooka H."/>
            <person name="Matsuzaki R."/>
            <person name="Takahashi F."/>
            <person name="Nishimura Y."/>
            <person name="Kawachi M."/>
            <person name="Noguchi H."/>
            <person name="Minakuchi Y."/>
            <person name="Umen J.G."/>
            <person name="Toyoda A."/>
            <person name="Nozaki H."/>
        </authorList>
    </citation>
    <scope>NUCLEOTIDE SEQUENCE</scope>
    <source>
        <strain evidence="3">NIES-3785</strain>
        <strain evidence="2">NIES-3786</strain>
    </source>
</reference>
<gene>
    <name evidence="2" type="ORF">Vretifemale_12356</name>
    <name evidence="3" type="ORF">Vretimale_10376</name>
</gene>
<dbReference type="Proteomes" id="UP000722791">
    <property type="component" value="Unassembled WGS sequence"/>
</dbReference>
<comment type="caution">
    <text evidence="3">The sequence shown here is derived from an EMBL/GenBank/DDBJ whole genome shotgun (WGS) entry which is preliminary data.</text>
</comment>
<dbReference type="SUPFAM" id="SSF48452">
    <property type="entry name" value="TPR-like"/>
    <property type="match status" value="1"/>
</dbReference>
<feature type="non-terminal residue" evidence="3">
    <location>
        <position position="612"/>
    </location>
</feature>
<dbReference type="InterPro" id="IPR011990">
    <property type="entry name" value="TPR-like_helical_dom_sf"/>
</dbReference>
<evidence type="ECO:0000313" key="3">
    <source>
        <dbReference type="EMBL" id="GIM05963.1"/>
    </source>
</evidence>
<organism evidence="3 4">
    <name type="scientific">Volvox reticuliferus</name>
    <dbReference type="NCBI Taxonomy" id="1737510"/>
    <lineage>
        <taxon>Eukaryota</taxon>
        <taxon>Viridiplantae</taxon>
        <taxon>Chlorophyta</taxon>
        <taxon>core chlorophytes</taxon>
        <taxon>Chlorophyceae</taxon>
        <taxon>CS clade</taxon>
        <taxon>Chlamydomonadales</taxon>
        <taxon>Volvocaceae</taxon>
        <taxon>Volvox</taxon>
    </lineage>
</organism>
<feature type="region of interest" description="Disordered" evidence="1">
    <location>
        <begin position="1"/>
        <end position="47"/>
    </location>
</feature>
<dbReference type="Proteomes" id="UP000747110">
    <property type="component" value="Unassembled WGS sequence"/>
</dbReference>
<keyword evidence="5" id="KW-1185">Reference proteome</keyword>
<dbReference type="EMBL" id="BNCQ01000020">
    <property type="protein sequence ID" value="GIM05963.1"/>
    <property type="molecule type" value="Genomic_DNA"/>
</dbReference>
<evidence type="ECO:0000313" key="4">
    <source>
        <dbReference type="Proteomes" id="UP000722791"/>
    </source>
</evidence>
<dbReference type="AlphaFoldDB" id="A0A8J4GF49"/>
<dbReference type="Gene3D" id="1.25.40.10">
    <property type="entry name" value="Tetratricopeptide repeat domain"/>
    <property type="match status" value="1"/>
</dbReference>
<accession>A0A8J4GF49</accession>
<name>A0A8J4GF49_9CHLO</name>
<proteinExistence type="predicted"/>
<protein>
    <submittedName>
        <fullName evidence="3">Uncharacterized protein</fullName>
    </submittedName>
</protein>
<sequence>LRMGKGDQQSYGSGRAGRKSGRATRNGEPSCQQLADEADSLQQQGERRKGLEAAAKFEAAAAKYQEALDAAVCQRHLYGFSLIQDGTNMRTPTDGMVISLEEAIEMRSSLAECHQLLADALVAAAASRPDAELSLHVERQAAATAVQHLTTALRHYACCHPAAVLTSQGPNAAADVTTGAGVGGAALPPAFTVAAAAAVAAAATAAALPAEVAVNAGNCAASLGELLEEEAERTAAATSPPVAWLPMYDIALQCYRSAAASYRSAVAREEDVLTLSNLGDVLVQSGTCLYGVARALRNADPDLAAAAIGSQMAAEVAAAPSEWAAAREVEAQSDFMAGMSSYEAACSMCDSSQGDDLPGLLCNWGSALRSLAGCLQDPAARLGPLEQAASRLDHAASFDRGDPAPLCSLGDVLVAAGEAAEAIASASSNAAAAASAGVLPAPEGETEATAAAARHWYGIAASQLQAALTRGYDAALTLRRDEPEALVGCGEAHLALSRLARRDPAAAAAAGGDGGGGDGDAKDVAIRHATAAVAALQAAVARPERLGGWRQRCDVRYNLACALALVGRAQEAHQLLVALLGCSAVRPSELAHDADLEPVRHLPWFQALLAGA</sequence>
<evidence type="ECO:0000256" key="1">
    <source>
        <dbReference type="SAM" id="MobiDB-lite"/>
    </source>
</evidence>
<dbReference type="OrthoDB" id="509917at2759"/>
<dbReference type="EMBL" id="BNCP01000027">
    <property type="protein sequence ID" value="GIL83567.1"/>
    <property type="molecule type" value="Genomic_DNA"/>
</dbReference>
<evidence type="ECO:0000313" key="5">
    <source>
        <dbReference type="Proteomes" id="UP000747110"/>
    </source>
</evidence>